<gene>
    <name evidence="1" type="ORF">EVAR_53264_1</name>
</gene>
<evidence type="ECO:0000313" key="2">
    <source>
        <dbReference type="Proteomes" id="UP000299102"/>
    </source>
</evidence>
<reference evidence="1 2" key="1">
    <citation type="journal article" date="2019" name="Commun. Biol.">
        <title>The bagworm genome reveals a unique fibroin gene that provides high tensile strength.</title>
        <authorList>
            <person name="Kono N."/>
            <person name="Nakamura H."/>
            <person name="Ohtoshi R."/>
            <person name="Tomita M."/>
            <person name="Numata K."/>
            <person name="Arakawa K."/>
        </authorList>
    </citation>
    <scope>NUCLEOTIDE SEQUENCE [LARGE SCALE GENOMIC DNA]</scope>
</reference>
<dbReference type="Proteomes" id="UP000299102">
    <property type="component" value="Unassembled WGS sequence"/>
</dbReference>
<accession>A0A4C1YKQ9</accession>
<organism evidence="1 2">
    <name type="scientific">Eumeta variegata</name>
    <name type="common">Bagworm moth</name>
    <name type="synonym">Eumeta japonica</name>
    <dbReference type="NCBI Taxonomy" id="151549"/>
    <lineage>
        <taxon>Eukaryota</taxon>
        <taxon>Metazoa</taxon>
        <taxon>Ecdysozoa</taxon>
        <taxon>Arthropoda</taxon>
        <taxon>Hexapoda</taxon>
        <taxon>Insecta</taxon>
        <taxon>Pterygota</taxon>
        <taxon>Neoptera</taxon>
        <taxon>Endopterygota</taxon>
        <taxon>Lepidoptera</taxon>
        <taxon>Glossata</taxon>
        <taxon>Ditrysia</taxon>
        <taxon>Tineoidea</taxon>
        <taxon>Psychidae</taxon>
        <taxon>Oiketicinae</taxon>
        <taxon>Eumeta</taxon>
    </lineage>
</organism>
<keyword evidence="2" id="KW-1185">Reference proteome</keyword>
<proteinExistence type="predicted"/>
<dbReference type="EMBL" id="BGZK01001249">
    <property type="protein sequence ID" value="GBP75452.1"/>
    <property type="molecule type" value="Genomic_DNA"/>
</dbReference>
<evidence type="ECO:0000313" key="1">
    <source>
        <dbReference type="EMBL" id="GBP75452.1"/>
    </source>
</evidence>
<protein>
    <submittedName>
        <fullName evidence="1">Uncharacterized protein</fullName>
    </submittedName>
</protein>
<sequence length="95" mass="10607">MLADDHVCQDFMQTTKQNSSVTIASLNMQSVNTHDLDVVLDHALKIALALAISETWLHDCGTVLIDEFHCVTRMKRDSANKRSCGGVEVVVYMNR</sequence>
<comment type="caution">
    <text evidence="1">The sequence shown here is derived from an EMBL/GenBank/DDBJ whole genome shotgun (WGS) entry which is preliminary data.</text>
</comment>
<name>A0A4C1YKQ9_EUMVA</name>
<dbReference type="AlphaFoldDB" id="A0A4C1YKQ9"/>